<dbReference type="GO" id="GO:0005778">
    <property type="term" value="C:peroxisomal membrane"/>
    <property type="evidence" value="ECO:0007669"/>
    <property type="project" value="UniProtKB-SubCell"/>
</dbReference>
<keyword evidence="1" id="KW-0472">Membrane</keyword>
<dbReference type="Proteomes" id="UP001163046">
    <property type="component" value="Unassembled WGS sequence"/>
</dbReference>
<dbReference type="PANTHER" id="PTHR20990">
    <property type="entry name" value="PEROXISOMAL BIOGENESIS FACTOR 11"/>
    <property type="match status" value="1"/>
</dbReference>
<dbReference type="InterPro" id="IPR008733">
    <property type="entry name" value="PEX11"/>
</dbReference>
<dbReference type="EMBL" id="MU825397">
    <property type="protein sequence ID" value="KAJ7393967.1"/>
    <property type="molecule type" value="Genomic_DNA"/>
</dbReference>
<feature type="compositionally biased region" description="Polar residues" evidence="4">
    <location>
        <begin position="107"/>
        <end position="121"/>
    </location>
</feature>
<sequence>MAELAEFASVLETYRGREKFMRILQYASYLASGGLQKFSYESSAGKFRIFAEAMSECRTVLRLFDDAAMLSYARNYGNWKRGSLIACIIRDLWLLKKLHQQEKNKPISRTQSADNSIPQSNRESDSSPLIRRNQIRYLQRRLMISVLGFTADLGMAINWAPSGILWSGKLSIGSIGVLGTISSFCELYKYFKPASALPEEALGSI</sequence>
<evidence type="ECO:0000256" key="1">
    <source>
        <dbReference type="ARBA" id="ARBA00023136"/>
    </source>
</evidence>
<reference evidence="5" key="1">
    <citation type="submission" date="2023-01" db="EMBL/GenBank/DDBJ databases">
        <title>Genome assembly of the deep-sea coral Lophelia pertusa.</title>
        <authorList>
            <person name="Herrera S."/>
            <person name="Cordes E."/>
        </authorList>
    </citation>
    <scope>NUCLEOTIDE SEQUENCE</scope>
    <source>
        <strain evidence="5">USNM1676648</strain>
        <tissue evidence="5">Polyp</tissue>
    </source>
</reference>
<organism evidence="5 6">
    <name type="scientific">Desmophyllum pertusum</name>
    <dbReference type="NCBI Taxonomy" id="174260"/>
    <lineage>
        <taxon>Eukaryota</taxon>
        <taxon>Metazoa</taxon>
        <taxon>Cnidaria</taxon>
        <taxon>Anthozoa</taxon>
        <taxon>Hexacorallia</taxon>
        <taxon>Scleractinia</taxon>
        <taxon>Caryophylliina</taxon>
        <taxon>Caryophylliidae</taxon>
        <taxon>Desmophyllum</taxon>
    </lineage>
</organism>
<keyword evidence="6" id="KW-1185">Reference proteome</keyword>
<comment type="caution">
    <text evidence="5">The sequence shown here is derived from an EMBL/GenBank/DDBJ whole genome shotgun (WGS) entry which is preliminary data.</text>
</comment>
<evidence type="ECO:0000256" key="2">
    <source>
        <dbReference type="ARBA" id="ARBA00023140"/>
    </source>
</evidence>
<dbReference type="OrthoDB" id="10005898at2759"/>
<evidence type="ECO:0000256" key="4">
    <source>
        <dbReference type="SAM" id="MobiDB-lite"/>
    </source>
</evidence>
<evidence type="ECO:0000313" key="6">
    <source>
        <dbReference type="Proteomes" id="UP001163046"/>
    </source>
</evidence>
<dbReference type="InterPro" id="IPR026510">
    <property type="entry name" value="PEX11C_met"/>
</dbReference>
<gene>
    <name evidence="5" type="primary">PEX11G</name>
    <name evidence="5" type="ORF">OS493_003637</name>
</gene>
<dbReference type="AlphaFoldDB" id="A0A9X0A5X0"/>
<feature type="region of interest" description="Disordered" evidence="4">
    <location>
        <begin position="105"/>
        <end position="127"/>
    </location>
</feature>
<dbReference type="GO" id="GO:0016559">
    <property type="term" value="P:peroxisome fission"/>
    <property type="evidence" value="ECO:0007669"/>
    <property type="project" value="InterPro"/>
</dbReference>
<evidence type="ECO:0000313" key="5">
    <source>
        <dbReference type="EMBL" id="KAJ7393967.1"/>
    </source>
</evidence>
<keyword evidence="2" id="KW-0576">Peroxisome</keyword>
<dbReference type="PANTHER" id="PTHR20990:SF1">
    <property type="entry name" value="PEROXISOMAL MEMBRANE PROTEIN 11C"/>
    <property type="match status" value="1"/>
</dbReference>
<protein>
    <submittedName>
        <fullName evidence="5">Peroxisomal biogenesis factor 11 gamma</fullName>
    </submittedName>
</protein>
<accession>A0A9X0A5X0</accession>
<name>A0A9X0A5X0_9CNID</name>
<evidence type="ECO:0000256" key="3">
    <source>
        <dbReference type="ARBA" id="ARBA00046271"/>
    </source>
</evidence>
<dbReference type="Pfam" id="PF05648">
    <property type="entry name" value="PEX11"/>
    <property type="match status" value="2"/>
</dbReference>
<proteinExistence type="predicted"/>
<comment type="subcellular location">
    <subcellularLocation>
        <location evidence="3">Peroxisome membrane</location>
    </subcellularLocation>
</comment>